<evidence type="ECO:0000313" key="7">
    <source>
        <dbReference type="EMBL" id="NKG19898.1"/>
    </source>
</evidence>
<dbReference type="Proteomes" id="UP000746595">
    <property type="component" value="Unassembled WGS sequence"/>
</dbReference>
<evidence type="ECO:0000256" key="2">
    <source>
        <dbReference type="ARBA" id="ARBA00023002"/>
    </source>
</evidence>
<sequence length="323" mass="34461">MRILITDCDHDSIAVEQEVAAAAGIELVLAQCHTEEEVIAAAADFDGIVVQYAPITARVMDALPQLKAIGRYGVGVDTLDIEAATARGIVVSNVPDYGTEDVSDHSICLAATLARGITRLDRELRAGSFSLESVKPLRRIRGRVFGVIGLGLIGAATGRKAKGLGYQVIGSDPARETGTRTEDGIEVFTMEQVLEQADVISLHVPLNAHTHHLVNDDFLAKVKDGAVLINTCRGGVVESAAVVRALRSGKLYGAGLDVFEEEPLPVDSDLLTEPNAVLTPHAAWYSEESYTELKSRALQNVIDVCAGKEPRNIYNPAALAASR</sequence>
<evidence type="ECO:0000313" key="8">
    <source>
        <dbReference type="Proteomes" id="UP000746595"/>
    </source>
</evidence>
<evidence type="ECO:0000256" key="4">
    <source>
        <dbReference type="RuleBase" id="RU003719"/>
    </source>
</evidence>
<evidence type="ECO:0000256" key="3">
    <source>
        <dbReference type="ARBA" id="ARBA00023027"/>
    </source>
</evidence>
<dbReference type="PANTHER" id="PTHR43761">
    <property type="entry name" value="D-ISOMER SPECIFIC 2-HYDROXYACID DEHYDROGENASE FAMILY PROTEIN (AFU_ORTHOLOGUE AFUA_1G13630)"/>
    <property type="match status" value="1"/>
</dbReference>
<dbReference type="Pfam" id="PF02826">
    <property type="entry name" value="2-Hacid_dh_C"/>
    <property type="match status" value="1"/>
</dbReference>
<dbReference type="InterPro" id="IPR043322">
    <property type="entry name" value="CtBP"/>
</dbReference>
<dbReference type="Gene3D" id="3.40.50.720">
    <property type="entry name" value="NAD(P)-binding Rossmann-like Domain"/>
    <property type="match status" value="2"/>
</dbReference>
<evidence type="ECO:0000256" key="1">
    <source>
        <dbReference type="ARBA" id="ARBA00005854"/>
    </source>
</evidence>
<proteinExistence type="inferred from homology"/>
<reference evidence="7 8" key="1">
    <citation type="submission" date="2020-04" db="EMBL/GenBank/DDBJ databases">
        <title>Paeniglutamicibacter sp. ANT13_2, a novel actinomycete isolated from sediment in Antarctica.</title>
        <authorList>
            <person name="Sakdapetsiri C."/>
            <person name="Pinyakong O."/>
        </authorList>
    </citation>
    <scope>NUCLEOTIDE SEQUENCE [LARGE SCALE GENOMIC DNA]</scope>
    <source>
        <strain evidence="7 8">ANT13_2</strain>
    </source>
</reference>
<dbReference type="CDD" id="cd05299">
    <property type="entry name" value="CtBP_dh"/>
    <property type="match status" value="1"/>
</dbReference>
<keyword evidence="8" id="KW-1185">Reference proteome</keyword>
<dbReference type="InterPro" id="IPR036291">
    <property type="entry name" value="NAD(P)-bd_dom_sf"/>
</dbReference>
<feature type="domain" description="D-isomer specific 2-hydroxyacid dehydrogenase NAD-binding" evidence="6">
    <location>
        <begin position="109"/>
        <end position="283"/>
    </location>
</feature>
<dbReference type="SUPFAM" id="SSF51735">
    <property type="entry name" value="NAD(P)-binding Rossmann-fold domains"/>
    <property type="match status" value="1"/>
</dbReference>
<dbReference type="PANTHER" id="PTHR43761:SF1">
    <property type="entry name" value="D-ISOMER SPECIFIC 2-HYDROXYACID DEHYDROGENASE CATALYTIC DOMAIN-CONTAINING PROTEIN-RELATED"/>
    <property type="match status" value="1"/>
</dbReference>
<keyword evidence="3" id="KW-0520">NAD</keyword>
<dbReference type="SUPFAM" id="SSF52283">
    <property type="entry name" value="Formate/glycerate dehydrogenase catalytic domain-like"/>
    <property type="match status" value="1"/>
</dbReference>
<dbReference type="InterPro" id="IPR006139">
    <property type="entry name" value="D-isomer_2_OHA_DH_cat_dom"/>
</dbReference>
<dbReference type="InterPro" id="IPR006140">
    <property type="entry name" value="D-isomer_DH_NAD-bd"/>
</dbReference>
<dbReference type="EMBL" id="JAAWVT010000001">
    <property type="protein sequence ID" value="NKG19898.1"/>
    <property type="molecule type" value="Genomic_DNA"/>
</dbReference>
<keyword evidence="2 4" id="KW-0560">Oxidoreductase</keyword>
<gene>
    <name evidence="7" type="ORF">HED64_04130</name>
</gene>
<dbReference type="InterPro" id="IPR029753">
    <property type="entry name" value="D-isomer_DH_CS"/>
</dbReference>
<dbReference type="PROSITE" id="PS00671">
    <property type="entry name" value="D_2_HYDROXYACID_DH_3"/>
    <property type="match status" value="1"/>
</dbReference>
<protein>
    <submittedName>
        <fullName evidence="7">C-terminal binding protein</fullName>
    </submittedName>
</protein>
<organism evidence="7 8">
    <name type="scientific">Paeniglutamicibacter terrestris</name>
    <dbReference type="NCBI Taxonomy" id="2723403"/>
    <lineage>
        <taxon>Bacteria</taxon>
        <taxon>Bacillati</taxon>
        <taxon>Actinomycetota</taxon>
        <taxon>Actinomycetes</taxon>
        <taxon>Micrococcales</taxon>
        <taxon>Micrococcaceae</taxon>
        <taxon>Paeniglutamicibacter</taxon>
    </lineage>
</organism>
<feature type="domain" description="D-isomer specific 2-hydroxyacid dehydrogenase catalytic" evidence="5">
    <location>
        <begin position="16"/>
        <end position="314"/>
    </location>
</feature>
<dbReference type="InterPro" id="IPR050418">
    <property type="entry name" value="D-iso_2-hydroxyacid_DH_PdxB"/>
</dbReference>
<comment type="similarity">
    <text evidence="1 4">Belongs to the D-isomer specific 2-hydroxyacid dehydrogenase family.</text>
</comment>
<evidence type="ECO:0000259" key="5">
    <source>
        <dbReference type="Pfam" id="PF00389"/>
    </source>
</evidence>
<dbReference type="Pfam" id="PF00389">
    <property type="entry name" value="2-Hacid_dh"/>
    <property type="match status" value="1"/>
</dbReference>
<accession>A0ABX1G1N1</accession>
<dbReference type="PROSITE" id="PS00670">
    <property type="entry name" value="D_2_HYDROXYACID_DH_2"/>
    <property type="match status" value="1"/>
</dbReference>
<evidence type="ECO:0000259" key="6">
    <source>
        <dbReference type="Pfam" id="PF02826"/>
    </source>
</evidence>
<comment type="caution">
    <text evidence="7">The sequence shown here is derived from an EMBL/GenBank/DDBJ whole genome shotgun (WGS) entry which is preliminary data.</text>
</comment>
<name>A0ABX1G1N1_9MICC</name>